<dbReference type="Gene3D" id="2.180.10.10">
    <property type="entry name" value="RHS repeat-associated core"/>
    <property type="match status" value="1"/>
</dbReference>
<dbReference type="NCBIfam" id="TIGR01643">
    <property type="entry name" value="YD_repeat_2x"/>
    <property type="match status" value="1"/>
</dbReference>
<gene>
    <name evidence="1" type="ORF">BAN20980_03912</name>
</gene>
<dbReference type="PANTHER" id="PTHR32305:SF15">
    <property type="entry name" value="PROTEIN RHSA-RELATED"/>
    <property type="match status" value="1"/>
</dbReference>
<sequence>MHERCEYLYDKASRITSAELYALAARGSSLKNRVSLKYDARGEVVEEYTPTGWLAHTYDELGNRVSTTISGERTIDWLHYGSGHVHQIRFDGAAVADIERDDLHREVLRTQGKLTSHFGYDAVGRRARHAAQRGRAGDELLAKQWQYDASGDVVQKRDQRYGTTSYRFDPTGRIEQAAGPGLPSEVTPERGVWLYRYDTFNRRIEKLQLGGRETVKFMWDGATLAERWIEFGFPATNCQPEIWKRL</sequence>
<reference evidence="1 2" key="1">
    <citation type="submission" date="2019-09" db="EMBL/GenBank/DDBJ databases">
        <authorList>
            <person name="Depoorter E."/>
        </authorList>
    </citation>
    <scope>NUCLEOTIDE SEQUENCE [LARGE SCALE GENOMIC DNA]</scope>
    <source>
        <strain evidence="1">LMG 20980</strain>
    </source>
</reference>
<proteinExistence type="predicted"/>
<dbReference type="InterPro" id="IPR006530">
    <property type="entry name" value="YD"/>
</dbReference>
<dbReference type="EMBL" id="CABVLY010000015">
    <property type="protein sequence ID" value="VVU51192.1"/>
    <property type="molecule type" value="Genomic_DNA"/>
</dbReference>
<evidence type="ECO:0000313" key="2">
    <source>
        <dbReference type="Proteomes" id="UP000494201"/>
    </source>
</evidence>
<dbReference type="InterPro" id="IPR031325">
    <property type="entry name" value="RHS_repeat"/>
</dbReference>
<dbReference type="GeneID" id="56501965"/>
<organism evidence="1 2">
    <name type="scientific">Burkholderia anthina</name>
    <dbReference type="NCBI Taxonomy" id="179879"/>
    <lineage>
        <taxon>Bacteria</taxon>
        <taxon>Pseudomonadati</taxon>
        <taxon>Pseudomonadota</taxon>
        <taxon>Betaproteobacteria</taxon>
        <taxon>Burkholderiales</taxon>
        <taxon>Burkholderiaceae</taxon>
        <taxon>Burkholderia</taxon>
        <taxon>Burkholderia cepacia complex</taxon>
    </lineage>
</organism>
<name>A0A6P2GBS0_9BURK</name>
<dbReference type="InterPro" id="IPR050708">
    <property type="entry name" value="T6SS_VgrG/RHS"/>
</dbReference>
<accession>A0A6P2GBS0</accession>
<protein>
    <submittedName>
        <fullName evidence="1">Type IV secretion protein Rhs</fullName>
    </submittedName>
</protein>
<evidence type="ECO:0000313" key="1">
    <source>
        <dbReference type="EMBL" id="VVU51192.1"/>
    </source>
</evidence>
<dbReference type="PANTHER" id="PTHR32305">
    <property type="match status" value="1"/>
</dbReference>
<dbReference type="Pfam" id="PF05593">
    <property type="entry name" value="RHS_repeat"/>
    <property type="match status" value="1"/>
</dbReference>
<dbReference type="RefSeq" id="WP_239007804.1">
    <property type="nucleotide sequence ID" value="NZ_CABVLY010000015.1"/>
</dbReference>
<dbReference type="Proteomes" id="UP000494201">
    <property type="component" value="Unassembled WGS sequence"/>
</dbReference>
<dbReference type="AlphaFoldDB" id="A0A6P2GBS0"/>